<dbReference type="GO" id="GO:0005886">
    <property type="term" value="C:plasma membrane"/>
    <property type="evidence" value="ECO:0007669"/>
    <property type="project" value="UniProtKB-SubCell"/>
</dbReference>
<comment type="caution">
    <text evidence="5">Lacks conserved residue(s) required for the propagation of feature annotation.</text>
</comment>
<feature type="transmembrane region" description="Helical" evidence="5">
    <location>
        <begin position="250"/>
        <end position="270"/>
    </location>
</feature>
<evidence type="ECO:0000256" key="5">
    <source>
        <dbReference type="RuleBase" id="RU363041"/>
    </source>
</evidence>
<protein>
    <recommendedName>
        <fullName evidence="5">Probable membrane transporter protein</fullName>
    </recommendedName>
</protein>
<feature type="transmembrane region" description="Helical" evidence="5">
    <location>
        <begin position="137"/>
        <end position="156"/>
    </location>
</feature>
<feature type="transmembrane region" description="Helical" evidence="5">
    <location>
        <begin position="299"/>
        <end position="318"/>
    </location>
</feature>
<feature type="transmembrane region" description="Helical" evidence="5">
    <location>
        <begin position="12"/>
        <end position="30"/>
    </location>
</feature>
<feature type="transmembrane region" description="Helical" evidence="5">
    <location>
        <begin position="176"/>
        <end position="209"/>
    </location>
</feature>
<dbReference type="PANTHER" id="PTHR31154">
    <property type="entry name" value="MEMBRANE TRANSPORTER PROTEIN"/>
    <property type="match status" value="1"/>
</dbReference>
<feature type="transmembrane region" description="Helical" evidence="5">
    <location>
        <begin position="277"/>
        <end position="293"/>
    </location>
</feature>
<dbReference type="Proteomes" id="UP001196509">
    <property type="component" value="Unassembled WGS sequence"/>
</dbReference>
<dbReference type="AlphaFoldDB" id="A0AAE2ZQ84"/>
<comment type="similarity">
    <text evidence="5">Belongs to the 4-toluene sulfonate uptake permease (TSUP) (TC 2.A.102) family.</text>
</comment>
<proteinExistence type="inferred from homology"/>
<evidence type="ECO:0000256" key="4">
    <source>
        <dbReference type="ARBA" id="ARBA00023136"/>
    </source>
</evidence>
<dbReference type="PANTHER" id="PTHR31154:SF4">
    <property type="entry name" value="MEMBRANE TRANSPORTER PROTEIN"/>
    <property type="match status" value="1"/>
</dbReference>
<sequence length="359" mass="38868">MSTSTARRNHLWLWFLWLGAFYVVWTWLVFGMDNVAATLAHWPIAMAMALGSYVAGSTPMGGGTVGFPVLVLFFDMPASMGRDFSFAVQSVGMTSASIFILCRRQGLARSMLYGAILGATLGVPLGIFFVAPLFSDLWIKISFAVIWCGFGLLHLYRLAEIAGHQGMTEFSETWDFRIGAILGFLAGATVVSVTGVGIDMVVYACLVLLFRTDLKIAIPTSVVIMAFCSVYGVLIKKFTTGMQPGTYENWLAAAPVVALGAPLGVFIVGLIGRKPTLLFVSILCVGQYVWTCFNALPSLGWLGIAVACVLVGILLYAFERLRRYGDVLAGDRPVSDVSPEAHLSSLGVEEIEPHVHTEK</sequence>
<comment type="subcellular location">
    <subcellularLocation>
        <location evidence="5">Cell membrane</location>
        <topology evidence="5">Multi-pass membrane protein</topology>
    </subcellularLocation>
    <subcellularLocation>
        <location evidence="1">Membrane</location>
        <topology evidence="1">Multi-pass membrane protein</topology>
    </subcellularLocation>
</comment>
<feature type="transmembrane region" description="Helical" evidence="5">
    <location>
        <begin position="50"/>
        <end position="74"/>
    </location>
</feature>
<gene>
    <name evidence="6" type="ORF">K1W69_10535</name>
</gene>
<evidence type="ECO:0000256" key="1">
    <source>
        <dbReference type="ARBA" id="ARBA00004141"/>
    </source>
</evidence>
<keyword evidence="3 5" id="KW-1133">Transmembrane helix</keyword>
<evidence type="ECO:0000256" key="2">
    <source>
        <dbReference type="ARBA" id="ARBA00022692"/>
    </source>
</evidence>
<keyword evidence="5" id="KW-1003">Cell membrane</keyword>
<feature type="transmembrane region" description="Helical" evidence="5">
    <location>
        <begin position="112"/>
        <end position="130"/>
    </location>
</feature>
<evidence type="ECO:0000256" key="3">
    <source>
        <dbReference type="ARBA" id="ARBA00022989"/>
    </source>
</evidence>
<dbReference type="RefSeq" id="WP_220228310.1">
    <property type="nucleotide sequence ID" value="NZ_JAICBX010000002.1"/>
</dbReference>
<feature type="transmembrane region" description="Helical" evidence="5">
    <location>
        <begin position="86"/>
        <end position="106"/>
    </location>
</feature>
<organism evidence="6 7">
    <name type="scientific">Flavimaribacter sediminis</name>
    <dbReference type="NCBI Taxonomy" id="2865987"/>
    <lineage>
        <taxon>Bacteria</taxon>
        <taxon>Pseudomonadati</taxon>
        <taxon>Pseudomonadota</taxon>
        <taxon>Alphaproteobacteria</taxon>
        <taxon>Hyphomicrobiales</taxon>
        <taxon>Rhizobiaceae</taxon>
        <taxon>Flavimaribacter</taxon>
    </lineage>
</organism>
<evidence type="ECO:0000313" key="7">
    <source>
        <dbReference type="Proteomes" id="UP001196509"/>
    </source>
</evidence>
<name>A0AAE2ZQ84_9HYPH</name>
<dbReference type="InterPro" id="IPR002781">
    <property type="entry name" value="TM_pro_TauE-like"/>
</dbReference>
<evidence type="ECO:0000313" key="6">
    <source>
        <dbReference type="EMBL" id="MBW8637622.1"/>
    </source>
</evidence>
<accession>A0AAE2ZQ84</accession>
<keyword evidence="2 5" id="KW-0812">Transmembrane</keyword>
<reference evidence="6" key="1">
    <citation type="submission" date="2021-08" db="EMBL/GenBank/DDBJ databases">
        <title>Hoeflea bacterium WL0058 sp. nov., isolated from the sediment.</title>
        <authorList>
            <person name="Wang L."/>
            <person name="Zhang D."/>
        </authorList>
    </citation>
    <scope>NUCLEOTIDE SEQUENCE</scope>
    <source>
        <strain evidence="6">WL0058</strain>
    </source>
</reference>
<dbReference type="EMBL" id="JAICBX010000002">
    <property type="protein sequence ID" value="MBW8637622.1"/>
    <property type="molecule type" value="Genomic_DNA"/>
</dbReference>
<comment type="caution">
    <text evidence="6">The sequence shown here is derived from an EMBL/GenBank/DDBJ whole genome shotgun (WGS) entry which is preliminary data.</text>
</comment>
<keyword evidence="4 5" id="KW-0472">Membrane</keyword>
<feature type="transmembrane region" description="Helical" evidence="5">
    <location>
        <begin position="216"/>
        <end position="235"/>
    </location>
</feature>
<keyword evidence="7" id="KW-1185">Reference proteome</keyword>
<dbReference type="Pfam" id="PF01925">
    <property type="entry name" value="TauE"/>
    <property type="match status" value="1"/>
</dbReference>